<gene>
    <name evidence="3" type="ORF">BS50DRAFT_679304</name>
</gene>
<feature type="compositionally biased region" description="Polar residues" evidence="1">
    <location>
        <begin position="235"/>
        <end position="248"/>
    </location>
</feature>
<feature type="compositionally biased region" description="Polar residues" evidence="1">
    <location>
        <begin position="296"/>
        <end position="311"/>
    </location>
</feature>
<name>A0A2T2NFG4_CORCC</name>
<feature type="compositionally biased region" description="Low complexity" evidence="1">
    <location>
        <begin position="258"/>
        <end position="268"/>
    </location>
</feature>
<feature type="region of interest" description="Disordered" evidence="1">
    <location>
        <begin position="38"/>
        <end position="59"/>
    </location>
</feature>
<evidence type="ECO:0000256" key="2">
    <source>
        <dbReference type="SAM" id="Phobius"/>
    </source>
</evidence>
<accession>A0A2T2NFG4</accession>
<reference evidence="3 4" key="1">
    <citation type="journal article" date="2018" name="Front. Microbiol.">
        <title>Genome-Wide Analysis of Corynespora cassiicola Leaf Fall Disease Putative Effectors.</title>
        <authorList>
            <person name="Lopez D."/>
            <person name="Ribeiro S."/>
            <person name="Label P."/>
            <person name="Fumanal B."/>
            <person name="Venisse J.S."/>
            <person name="Kohler A."/>
            <person name="de Oliveira R.R."/>
            <person name="Labutti K."/>
            <person name="Lipzen A."/>
            <person name="Lail K."/>
            <person name="Bauer D."/>
            <person name="Ohm R.A."/>
            <person name="Barry K.W."/>
            <person name="Spatafora J."/>
            <person name="Grigoriev I.V."/>
            <person name="Martin F.M."/>
            <person name="Pujade-Renaud V."/>
        </authorList>
    </citation>
    <scope>NUCLEOTIDE SEQUENCE [LARGE SCALE GENOMIC DNA]</scope>
    <source>
        <strain evidence="3 4">Philippines</strain>
    </source>
</reference>
<dbReference type="EMBL" id="KZ678139">
    <property type="protein sequence ID" value="PSN64174.1"/>
    <property type="molecule type" value="Genomic_DNA"/>
</dbReference>
<feature type="transmembrane region" description="Helical" evidence="2">
    <location>
        <begin position="435"/>
        <end position="457"/>
    </location>
</feature>
<feature type="region of interest" description="Disordered" evidence="1">
    <location>
        <begin position="134"/>
        <end position="275"/>
    </location>
</feature>
<feature type="compositionally biased region" description="Polar residues" evidence="1">
    <location>
        <begin position="140"/>
        <end position="152"/>
    </location>
</feature>
<keyword evidence="4" id="KW-1185">Reference proteome</keyword>
<evidence type="ECO:0000313" key="4">
    <source>
        <dbReference type="Proteomes" id="UP000240883"/>
    </source>
</evidence>
<dbReference type="Proteomes" id="UP000240883">
    <property type="component" value="Unassembled WGS sequence"/>
</dbReference>
<evidence type="ECO:0000256" key="1">
    <source>
        <dbReference type="SAM" id="MobiDB-lite"/>
    </source>
</evidence>
<evidence type="ECO:0000313" key="3">
    <source>
        <dbReference type="EMBL" id="PSN64174.1"/>
    </source>
</evidence>
<dbReference type="AlphaFoldDB" id="A0A2T2NFG4"/>
<sequence>MPTYQTLRDYWIRKSAGSSPWLLGSQLGEGLINTTNQAHGEAHSYTGPPSSCQRDGPTADAHATVRSCVGPHSYGTFTEQLNDLVSQASSGIFTTTSHGQVKAGTRTRLVAPYFDRISTSTLPPAHTAIVDLRHTDPQKKSNPGSFSFNTPAVANMDRESGTPSTPPSAMKRNSGGSPIRDLPDNSSASPTHQGKPALDRNAARLGALARTDRASSRPQPASPSHCTLTVPPSEPLSTFALSAPSSSDGSKKTAGPVSQSFSGSPSSSGTVIHHPPTMVHRYTSFPELHAEYLADSTDSSQHSPTRPSTSPADRLARGNLALPPQQSPRTSPHRAPKRHPLQYAATPSRLPPIPSLHSRPSSHADYDSGSDSTIRMPMGPPPRLHPRQRQRQCRQQLSTSEDEWSTDEGEDYDGRPLTFRERWFDVHPLEDRRDLLSVCCIFGVVVLAYIWGIWTIWRMVRE</sequence>
<keyword evidence="2" id="KW-1133">Transmembrane helix</keyword>
<organism evidence="3 4">
    <name type="scientific">Corynespora cassiicola Philippines</name>
    <dbReference type="NCBI Taxonomy" id="1448308"/>
    <lineage>
        <taxon>Eukaryota</taxon>
        <taxon>Fungi</taxon>
        <taxon>Dikarya</taxon>
        <taxon>Ascomycota</taxon>
        <taxon>Pezizomycotina</taxon>
        <taxon>Dothideomycetes</taxon>
        <taxon>Pleosporomycetidae</taxon>
        <taxon>Pleosporales</taxon>
        <taxon>Corynesporascaceae</taxon>
        <taxon>Corynespora</taxon>
    </lineage>
</organism>
<feature type="compositionally biased region" description="Acidic residues" evidence="1">
    <location>
        <begin position="400"/>
        <end position="411"/>
    </location>
</feature>
<proteinExistence type="predicted"/>
<feature type="compositionally biased region" description="Basic residues" evidence="1">
    <location>
        <begin position="331"/>
        <end position="340"/>
    </location>
</feature>
<keyword evidence="2" id="KW-0812">Transmembrane</keyword>
<keyword evidence="2" id="KW-0472">Membrane</keyword>
<feature type="region of interest" description="Disordered" evidence="1">
    <location>
        <begin position="295"/>
        <end position="411"/>
    </location>
</feature>
<protein>
    <submittedName>
        <fullName evidence="3">Uncharacterized protein</fullName>
    </submittedName>
</protein>